<reference evidence="15" key="2">
    <citation type="submission" date="2015-04" db="EMBL/GenBank/DDBJ databases">
        <title>The complete genome sequence of Erythrobacter sp. s21-N3.</title>
        <authorList>
            <person name="Zhuang L."/>
            <person name="Liu Y."/>
            <person name="Shao Z."/>
        </authorList>
    </citation>
    <scope>NUCLEOTIDE SEQUENCE [LARGE SCALE GENOMIC DNA]</scope>
    <source>
        <strain evidence="15">s21-N3</strain>
    </source>
</reference>
<keyword evidence="13" id="KW-0732">Signal</keyword>
<keyword evidence="9 12" id="KW-0472">Membrane</keyword>
<comment type="function">
    <text evidence="12">Plays a role in the flagellum-specific transport system.</text>
</comment>
<evidence type="ECO:0000313" key="14">
    <source>
        <dbReference type="EMBL" id="AKQ41450.2"/>
    </source>
</evidence>
<keyword evidence="8 12" id="KW-1133">Transmembrane helix</keyword>
<dbReference type="PROSITE" id="PS01060">
    <property type="entry name" value="FLIP_1"/>
    <property type="match status" value="1"/>
</dbReference>
<keyword evidence="10" id="KW-0975">Bacterial flagellum</keyword>
<evidence type="ECO:0000256" key="13">
    <source>
        <dbReference type="SAM" id="SignalP"/>
    </source>
</evidence>
<reference evidence="14 15" key="1">
    <citation type="journal article" date="2015" name="Int. J. Syst. Evol. Microbiol.">
        <title>Erythrobacter atlanticus sp. nov., a bacterium from ocean sediment able to degrade polycyclic aromatic hydrocarbons.</title>
        <authorList>
            <person name="Zhuang L."/>
            <person name="Liu Y."/>
            <person name="Wang L."/>
            <person name="Wang W."/>
            <person name="Shao Z."/>
        </authorList>
    </citation>
    <scope>NUCLEOTIDE SEQUENCE [LARGE SCALE GENOMIC DNA]</scope>
    <source>
        <strain evidence="15">s21-N3</strain>
    </source>
</reference>
<dbReference type="InterPro" id="IPR005837">
    <property type="entry name" value="FliP"/>
</dbReference>
<dbReference type="GO" id="GO:0044781">
    <property type="term" value="P:bacterial-type flagellum organization"/>
    <property type="evidence" value="ECO:0007669"/>
    <property type="project" value="UniProtKB-UniRule"/>
</dbReference>
<feature type="transmembrane region" description="Helical" evidence="12">
    <location>
        <begin position="55"/>
        <end position="85"/>
    </location>
</feature>
<keyword evidence="4 12" id="KW-1003">Cell membrane</keyword>
<dbReference type="PRINTS" id="PR00951">
    <property type="entry name" value="FLGBIOSNFLIP"/>
</dbReference>
<keyword evidence="15" id="KW-1185">Reference proteome</keyword>
<comment type="caution">
    <text evidence="12">Lacks conserved residue(s) required for the propagation of feature annotation.</text>
</comment>
<feature type="signal peptide" evidence="13">
    <location>
        <begin position="1"/>
        <end position="24"/>
    </location>
</feature>
<dbReference type="PRINTS" id="PR01302">
    <property type="entry name" value="TYPE3IMPPROT"/>
</dbReference>
<evidence type="ECO:0000256" key="1">
    <source>
        <dbReference type="ARBA" id="ARBA00006257"/>
    </source>
</evidence>
<proteinExistence type="inferred from homology"/>
<keyword evidence="6 12" id="KW-1005">Bacterial flagellum biogenesis</keyword>
<comment type="similarity">
    <text evidence="1 12">Belongs to the FliP/MopC/SpaP family.</text>
</comment>
<keyword evidence="11 12" id="KW-1006">Bacterial flagellum protein export</keyword>
<evidence type="ECO:0000256" key="12">
    <source>
        <dbReference type="RuleBase" id="RU362069"/>
    </source>
</evidence>
<keyword evidence="5 12" id="KW-0812">Transmembrane</keyword>
<keyword evidence="3 12" id="KW-0813">Transport</keyword>
<dbReference type="PANTHER" id="PTHR30587:SF0">
    <property type="entry name" value="FLAGELLAR BIOSYNTHETIC PROTEIN FLIP"/>
    <property type="match status" value="1"/>
</dbReference>
<feature type="transmembrane region" description="Helical" evidence="12">
    <location>
        <begin position="196"/>
        <end position="222"/>
    </location>
</feature>
<dbReference type="GO" id="GO:0009306">
    <property type="term" value="P:protein secretion"/>
    <property type="evidence" value="ECO:0007669"/>
    <property type="project" value="UniProtKB-UniRule"/>
</dbReference>
<dbReference type="AlphaFoldDB" id="A0A0H4VAF1"/>
<accession>A0A0H4VAF1</accession>
<dbReference type="Pfam" id="PF00813">
    <property type="entry name" value="FliP"/>
    <property type="match status" value="1"/>
</dbReference>
<evidence type="ECO:0000256" key="6">
    <source>
        <dbReference type="ARBA" id="ARBA00022795"/>
    </source>
</evidence>
<dbReference type="InterPro" id="IPR005838">
    <property type="entry name" value="T3SS_IM_P"/>
</dbReference>
<feature type="chain" id="PRO_5007772072" description="Flagellar biosynthetic protein FliP" evidence="13">
    <location>
        <begin position="25"/>
        <end position="255"/>
    </location>
</feature>
<evidence type="ECO:0000256" key="4">
    <source>
        <dbReference type="ARBA" id="ARBA00022475"/>
    </source>
</evidence>
<dbReference type="Proteomes" id="UP000059113">
    <property type="component" value="Chromosome"/>
</dbReference>
<feature type="transmembrane region" description="Helical" evidence="12">
    <location>
        <begin position="234"/>
        <end position="254"/>
    </location>
</feature>
<dbReference type="NCBIfam" id="NF009438">
    <property type="entry name" value="PRK12797.1"/>
    <property type="match status" value="1"/>
</dbReference>
<dbReference type="GO" id="GO:0009425">
    <property type="term" value="C:bacterial-type flagellum basal body"/>
    <property type="evidence" value="ECO:0007669"/>
    <property type="project" value="UniProtKB-SubCell"/>
</dbReference>
<evidence type="ECO:0000256" key="9">
    <source>
        <dbReference type="ARBA" id="ARBA00023136"/>
    </source>
</evidence>
<protein>
    <recommendedName>
        <fullName evidence="2 12">Flagellar biosynthetic protein FliP</fullName>
    </recommendedName>
</protein>
<dbReference type="GO" id="GO:0005886">
    <property type="term" value="C:plasma membrane"/>
    <property type="evidence" value="ECO:0007669"/>
    <property type="project" value="UniProtKB-SubCell"/>
</dbReference>
<keyword evidence="14" id="KW-0966">Cell projection</keyword>
<dbReference type="PROSITE" id="PS01061">
    <property type="entry name" value="FLIP_2"/>
    <property type="match status" value="1"/>
</dbReference>
<dbReference type="KEGG" id="ery:CP97_04520"/>
<dbReference type="PANTHER" id="PTHR30587">
    <property type="entry name" value="FLAGELLAR BIOSYNTHETIC PROTEIN FLIP"/>
    <property type="match status" value="1"/>
</dbReference>
<evidence type="ECO:0000256" key="2">
    <source>
        <dbReference type="ARBA" id="ARBA00021714"/>
    </source>
</evidence>
<sequence length="255" mass="27255">MNRACLVAIAIAALTMLAPDIAQAAPAAGIGGALERAMEGAAGGEDTPLSLSLQLLLVMGLLTILPALVLMMTSFTRIIIVLAILRQALGLQQSPPNQVLIGLSLFLSLFVMGPTLEQVNTQAIEPYAAESIEADEAIVRAGDAFRSFMIRQTRETDLGMFADMAGQQQFESPEDIPYSILLPAFVTSELKTAFQIGFMLFLPFLVIDLVVASVLMSLGMMMLSPTIISLPFKLLLFVLVDGWALLMGSLAMSFG</sequence>
<evidence type="ECO:0000256" key="8">
    <source>
        <dbReference type="ARBA" id="ARBA00022989"/>
    </source>
</evidence>
<evidence type="ECO:0000256" key="7">
    <source>
        <dbReference type="ARBA" id="ARBA00022927"/>
    </source>
</evidence>
<keyword evidence="14" id="KW-0282">Flagellum</keyword>
<evidence type="ECO:0000256" key="10">
    <source>
        <dbReference type="ARBA" id="ARBA00023143"/>
    </source>
</evidence>
<evidence type="ECO:0000256" key="3">
    <source>
        <dbReference type="ARBA" id="ARBA00022448"/>
    </source>
</evidence>
<dbReference type="STRING" id="1648404.CP97_04520"/>
<evidence type="ECO:0000313" key="15">
    <source>
        <dbReference type="Proteomes" id="UP000059113"/>
    </source>
</evidence>
<keyword evidence="14" id="KW-0969">Cilium</keyword>
<evidence type="ECO:0000256" key="11">
    <source>
        <dbReference type="ARBA" id="ARBA00023225"/>
    </source>
</evidence>
<name>A0A0H4VAF1_9SPHN</name>
<gene>
    <name evidence="12" type="primary">fliP</name>
    <name evidence="14" type="ORF">CP97_04520</name>
</gene>
<keyword evidence="7 12" id="KW-0653">Protein transport</keyword>
<comment type="subcellular location">
    <subcellularLocation>
        <location evidence="12">Cell membrane</location>
        <topology evidence="12">Multi-pass membrane protein</topology>
    </subcellularLocation>
    <subcellularLocation>
        <location evidence="12">Bacterial flagellum basal body</location>
    </subcellularLocation>
</comment>
<dbReference type="EMBL" id="CP011310">
    <property type="protein sequence ID" value="AKQ41450.2"/>
    <property type="molecule type" value="Genomic_DNA"/>
</dbReference>
<dbReference type="NCBIfam" id="TIGR01103">
    <property type="entry name" value="fliP"/>
    <property type="match status" value="1"/>
</dbReference>
<evidence type="ECO:0000256" key="5">
    <source>
        <dbReference type="ARBA" id="ARBA00022692"/>
    </source>
</evidence>
<organism evidence="14 15">
    <name type="scientific">Aurantiacibacter atlanticus</name>
    <dbReference type="NCBI Taxonomy" id="1648404"/>
    <lineage>
        <taxon>Bacteria</taxon>
        <taxon>Pseudomonadati</taxon>
        <taxon>Pseudomonadota</taxon>
        <taxon>Alphaproteobacteria</taxon>
        <taxon>Sphingomonadales</taxon>
        <taxon>Erythrobacteraceae</taxon>
        <taxon>Aurantiacibacter</taxon>
    </lineage>
</organism>